<organism evidence="3 4">
    <name type="scientific">Nocardia pseudobrasiliensis</name>
    <dbReference type="NCBI Taxonomy" id="45979"/>
    <lineage>
        <taxon>Bacteria</taxon>
        <taxon>Bacillati</taxon>
        <taxon>Actinomycetota</taxon>
        <taxon>Actinomycetes</taxon>
        <taxon>Mycobacteriales</taxon>
        <taxon>Nocardiaceae</taxon>
        <taxon>Nocardia</taxon>
    </lineage>
</organism>
<dbReference type="SUPFAM" id="SSF50475">
    <property type="entry name" value="FMN-binding split barrel"/>
    <property type="match status" value="1"/>
</dbReference>
<comment type="catalytic activity">
    <reaction evidence="2">
        <text>oxidized coenzyme F420-(gamma-L-Glu)(n) + a quinol + H(+) = reduced coenzyme F420-(gamma-L-Glu)(n) + a quinone</text>
        <dbReference type="Rhea" id="RHEA:39663"/>
        <dbReference type="Rhea" id="RHEA-COMP:12939"/>
        <dbReference type="Rhea" id="RHEA-COMP:14378"/>
        <dbReference type="ChEBI" id="CHEBI:15378"/>
        <dbReference type="ChEBI" id="CHEBI:24646"/>
        <dbReference type="ChEBI" id="CHEBI:132124"/>
        <dbReference type="ChEBI" id="CHEBI:133980"/>
        <dbReference type="ChEBI" id="CHEBI:139511"/>
    </reaction>
</comment>
<proteinExistence type="inferred from homology"/>
<reference evidence="3 4" key="1">
    <citation type="submission" date="2018-07" db="EMBL/GenBank/DDBJ databases">
        <title>Genomic Encyclopedia of Type Strains, Phase IV (KMG-IV): sequencing the most valuable type-strain genomes for metagenomic binning, comparative biology and taxonomic classification.</title>
        <authorList>
            <person name="Goeker M."/>
        </authorList>
    </citation>
    <scope>NUCLEOTIDE SEQUENCE [LARGE SCALE GENOMIC DNA]</scope>
    <source>
        <strain evidence="3 4">DSM 44290</strain>
    </source>
</reference>
<evidence type="ECO:0000256" key="1">
    <source>
        <dbReference type="ARBA" id="ARBA00008710"/>
    </source>
</evidence>
<dbReference type="PANTHER" id="PTHR39428">
    <property type="entry name" value="F420H(2)-DEPENDENT QUINONE REDUCTASE RV1261C"/>
    <property type="match status" value="1"/>
</dbReference>
<comment type="caution">
    <text evidence="3">The sequence shown here is derived from an EMBL/GenBank/DDBJ whole genome shotgun (WGS) entry which is preliminary data.</text>
</comment>
<sequence>MSSNAPVRLSITGRLTNFGSTHLGAVARLQGRLHSRLYARFGHTRFRTFLGRPLFRLTIVGRKSGQPRSVMLLRLHDGDDLIVVGSFSGNPRTPNWWLNLVAAGTATAEADGRAWPVTVRVVTDPTEYDRRWQALTEFYPDLATYRELSTRRFPIAVLSPADA</sequence>
<comment type="similarity">
    <text evidence="1">Belongs to the F420H(2)-dependent quinone reductase family.</text>
</comment>
<gene>
    <name evidence="3" type="ORF">DFR76_106503</name>
</gene>
<dbReference type="NCBIfam" id="TIGR00026">
    <property type="entry name" value="hi_GC_TIGR00026"/>
    <property type="match status" value="1"/>
</dbReference>
<keyword evidence="4" id="KW-1185">Reference proteome</keyword>
<evidence type="ECO:0000313" key="3">
    <source>
        <dbReference type="EMBL" id="RDI65631.1"/>
    </source>
</evidence>
<dbReference type="GO" id="GO:0005886">
    <property type="term" value="C:plasma membrane"/>
    <property type="evidence" value="ECO:0007669"/>
    <property type="project" value="TreeGrafter"/>
</dbReference>
<dbReference type="STRING" id="1210086.GCA_001613105_01935"/>
<dbReference type="RefSeq" id="WP_067995104.1">
    <property type="nucleotide sequence ID" value="NZ_QQBC01000006.1"/>
</dbReference>
<dbReference type="GO" id="GO:0016491">
    <property type="term" value="F:oxidoreductase activity"/>
    <property type="evidence" value="ECO:0007669"/>
    <property type="project" value="InterPro"/>
</dbReference>
<dbReference type="Gene3D" id="2.30.110.10">
    <property type="entry name" value="Electron Transport, Fmn-binding Protein, Chain A"/>
    <property type="match status" value="1"/>
</dbReference>
<dbReference type="AlphaFoldDB" id="A0A370I693"/>
<dbReference type="Pfam" id="PF04075">
    <property type="entry name" value="F420H2_quin_red"/>
    <property type="match status" value="1"/>
</dbReference>
<dbReference type="InterPro" id="IPR012349">
    <property type="entry name" value="Split_barrel_FMN-bd"/>
</dbReference>
<evidence type="ECO:0000256" key="2">
    <source>
        <dbReference type="ARBA" id="ARBA00049106"/>
    </source>
</evidence>
<dbReference type="PANTHER" id="PTHR39428:SF1">
    <property type="entry name" value="F420H(2)-DEPENDENT QUINONE REDUCTASE RV1261C"/>
    <property type="match status" value="1"/>
</dbReference>
<dbReference type="InterPro" id="IPR004378">
    <property type="entry name" value="F420H2_quin_Rdtase"/>
</dbReference>
<accession>A0A370I693</accession>
<name>A0A370I693_9NOCA</name>
<dbReference type="GO" id="GO:0070967">
    <property type="term" value="F:coenzyme F420 binding"/>
    <property type="evidence" value="ECO:0007669"/>
    <property type="project" value="TreeGrafter"/>
</dbReference>
<evidence type="ECO:0000313" key="4">
    <source>
        <dbReference type="Proteomes" id="UP000254869"/>
    </source>
</evidence>
<dbReference type="EMBL" id="QQBC01000006">
    <property type="protein sequence ID" value="RDI65631.1"/>
    <property type="molecule type" value="Genomic_DNA"/>
</dbReference>
<protein>
    <submittedName>
        <fullName evidence="3">Deazaflavin-dependent oxidoreductase (Nitroreductase family)</fullName>
    </submittedName>
</protein>
<dbReference type="Proteomes" id="UP000254869">
    <property type="component" value="Unassembled WGS sequence"/>
</dbReference>